<keyword evidence="2" id="KW-1185">Reference proteome</keyword>
<organism evidence="1 2">
    <name type="scientific">Aspergillus brunneoviolaceus CBS 621.78</name>
    <dbReference type="NCBI Taxonomy" id="1450534"/>
    <lineage>
        <taxon>Eukaryota</taxon>
        <taxon>Fungi</taxon>
        <taxon>Dikarya</taxon>
        <taxon>Ascomycota</taxon>
        <taxon>Pezizomycotina</taxon>
        <taxon>Eurotiomycetes</taxon>
        <taxon>Eurotiomycetidae</taxon>
        <taxon>Eurotiales</taxon>
        <taxon>Aspergillaceae</taxon>
        <taxon>Aspergillus</taxon>
        <taxon>Aspergillus subgen. Circumdati</taxon>
    </lineage>
</organism>
<reference evidence="1" key="1">
    <citation type="submission" date="2018-02" db="EMBL/GenBank/DDBJ databases">
        <title>The genomes of Aspergillus section Nigri reveals drivers in fungal speciation.</title>
        <authorList>
            <consortium name="DOE Joint Genome Institute"/>
            <person name="Vesth T.C."/>
            <person name="Nybo J."/>
            <person name="Theobald S."/>
            <person name="Brandl J."/>
            <person name="Frisvad J.C."/>
            <person name="Nielsen K.F."/>
            <person name="Lyhne E.K."/>
            <person name="Kogle M.E."/>
            <person name="Kuo A."/>
            <person name="Riley R."/>
            <person name="Clum A."/>
            <person name="Nolan M."/>
            <person name="Lipzen A."/>
            <person name="Salamov A."/>
            <person name="Henrissat B."/>
            <person name="Wiebenga A."/>
            <person name="De vries R.P."/>
            <person name="Grigoriev I.V."/>
            <person name="Mortensen U.H."/>
            <person name="Andersen M.R."/>
            <person name="Baker S.E."/>
        </authorList>
    </citation>
    <scope>NUCLEOTIDE SEQUENCE</scope>
    <source>
        <strain evidence="1">CBS 621.78</strain>
    </source>
</reference>
<sequence>MMPFLSLVHATGVISSSLGAGTIFTSSFTGVSTAQLAVHESTRLAAQQWVHVHRKCHNLGTPLVVLSAVCFGLVTAQRQSQQLLAAATACMGIVPYTIVALGGPEMVLFAAADFECQAGSAGSTRDVQTALASWGTLNMVRTIFPLLGSVLAMGMLSW</sequence>
<dbReference type="Proteomes" id="UP000249057">
    <property type="component" value="Unassembled WGS sequence"/>
</dbReference>
<gene>
    <name evidence="1" type="ORF">BO95DRAFT_460616</name>
</gene>
<protein>
    <submittedName>
        <fullName evidence="1">Uncharacterized protein</fullName>
    </submittedName>
</protein>
<evidence type="ECO:0000313" key="1">
    <source>
        <dbReference type="EMBL" id="RAH48756.1"/>
    </source>
</evidence>
<proteinExistence type="predicted"/>
<dbReference type="EMBL" id="KZ825321">
    <property type="protein sequence ID" value="RAH48756.1"/>
    <property type="molecule type" value="Genomic_DNA"/>
</dbReference>
<accession>A0ACD1GHN1</accession>
<evidence type="ECO:0000313" key="2">
    <source>
        <dbReference type="Proteomes" id="UP000249057"/>
    </source>
</evidence>
<name>A0ACD1GHN1_9EURO</name>